<feature type="region of interest" description="Disordered" evidence="1">
    <location>
        <begin position="94"/>
        <end position="125"/>
    </location>
</feature>
<protein>
    <submittedName>
        <fullName evidence="2">Uncharacterized protein</fullName>
    </submittedName>
</protein>
<dbReference type="AlphaFoldDB" id="A0A7R9L3M9"/>
<keyword evidence="3" id="KW-1185">Reference proteome</keyword>
<proteinExistence type="predicted"/>
<dbReference type="OrthoDB" id="10673554at2759"/>
<reference evidence="2" key="1">
    <citation type="submission" date="2020-11" db="EMBL/GenBank/DDBJ databases">
        <authorList>
            <person name="Tran Van P."/>
        </authorList>
    </citation>
    <scope>NUCLEOTIDE SEQUENCE</scope>
</reference>
<evidence type="ECO:0000313" key="3">
    <source>
        <dbReference type="Proteomes" id="UP000759131"/>
    </source>
</evidence>
<evidence type="ECO:0000313" key="2">
    <source>
        <dbReference type="EMBL" id="CAD7634288.1"/>
    </source>
</evidence>
<name>A0A7R9L3M9_9ACAR</name>
<accession>A0A7R9L3M9</accession>
<gene>
    <name evidence="2" type="ORF">OSB1V03_LOCUS14684</name>
</gene>
<organism evidence="2">
    <name type="scientific">Medioppia subpectinata</name>
    <dbReference type="NCBI Taxonomy" id="1979941"/>
    <lineage>
        <taxon>Eukaryota</taxon>
        <taxon>Metazoa</taxon>
        <taxon>Ecdysozoa</taxon>
        <taxon>Arthropoda</taxon>
        <taxon>Chelicerata</taxon>
        <taxon>Arachnida</taxon>
        <taxon>Acari</taxon>
        <taxon>Acariformes</taxon>
        <taxon>Sarcoptiformes</taxon>
        <taxon>Oribatida</taxon>
        <taxon>Brachypylina</taxon>
        <taxon>Oppioidea</taxon>
        <taxon>Oppiidae</taxon>
        <taxon>Medioppia</taxon>
    </lineage>
</organism>
<dbReference type="EMBL" id="OC868917">
    <property type="protein sequence ID" value="CAD7634288.1"/>
    <property type="molecule type" value="Genomic_DNA"/>
</dbReference>
<feature type="compositionally biased region" description="Low complexity" evidence="1">
    <location>
        <begin position="99"/>
        <end position="124"/>
    </location>
</feature>
<sequence>MALLCNTCLAIAVISYHQTNFILCLPLADKPKPAFGTIQDPFAGVADKEGDNMILAAPVARKQRKTSQLINDQSKKLTVQPVIIQPAQLLPSNNQYPATYQTNQPGQTQQQQQQPPPQYITQTTAGQPTGAVASGAGSWTGINLNTIPSMLRKLTNSRWGPFALSLGPVSPYTLMASLMKLLYQMYQGLPPLSRVVDDIAQTIAVFQPLYAKLPPLSKVIWDGWQLAHMIKSYIPDPPPITTHTTSFIYQIPDQVNGQTQQQAQQNDQGDKAPAIREVADKQPDSILMPSEVASTADSSDQQQLPAQVIKVLRPNQRQIIKVLQPGQQQMIKTIQPGQTIMMVQPMAAGSKTPVPLDIDHVNGYIGQLANKQWGPYQVTIGPFTLYPLYEKALGAMKYVFAHMPPMSKVIRDTLSMAETLKSYVPLGNYLANTAQQVMPVQVQQQQQGGYQRMYQVQAPHYQQVSLQPMPLQQPQVPQDQLG</sequence>
<dbReference type="EMBL" id="CAJPIZ010014342">
    <property type="protein sequence ID" value="CAG2114718.1"/>
    <property type="molecule type" value="Genomic_DNA"/>
</dbReference>
<dbReference type="Proteomes" id="UP000759131">
    <property type="component" value="Unassembled WGS sequence"/>
</dbReference>
<evidence type="ECO:0000256" key="1">
    <source>
        <dbReference type="SAM" id="MobiDB-lite"/>
    </source>
</evidence>